<feature type="transmembrane region" description="Helical" evidence="9">
    <location>
        <begin position="115"/>
        <end position="138"/>
    </location>
</feature>
<keyword evidence="8 9" id="KW-0472">Membrane</keyword>
<keyword evidence="5" id="KW-0762">Sugar transport</keyword>
<name>A0A2M8QAF4_9CHLR</name>
<gene>
    <name evidence="11" type="ORF">CUN48_12025</name>
</gene>
<accession>A0A2M8QAF4</accession>
<dbReference type="PROSITE" id="PS50928">
    <property type="entry name" value="ABC_TM1"/>
    <property type="match status" value="1"/>
</dbReference>
<evidence type="ECO:0000256" key="1">
    <source>
        <dbReference type="ARBA" id="ARBA00004651"/>
    </source>
</evidence>
<dbReference type="InterPro" id="IPR000515">
    <property type="entry name" value="MetI-like"/>
</dbReference>
<evidence type="ECO:0000256" key="8">
    <source>
        <dbReference type="ARBA" id="ARBA00023136"/>
    </source>
</evidence>
<dbReference type="Proteomes" id="UP000230790">
    <property type="component" value="Unassembled WGS sequence"/>
</dbReference>
<feature type="transmembrane region" description="Helical" evidence="9">
    <location>
        <begin position="12"/>
        <end position="34"/>
    </location>
</feature>
<evidence type="ECO:0000256" key="3">
    <source>
        <dbReference type="ARBA" id="ARBA00022448"/>
    </source>
</evidence>
<evidence type="ECO:0000256" key="7">
    <source>
        <dbReference type="ARBA" id="ARBA00022989"/>
    </source>
</evidence>
<evidence type="ECO:0000256" key="9">
    <source>
        <dbReference type="RuleBase" id="RU363032"/>
    </source>
</evidence>
<sequence length="291" mass="32131">MRHSSRRRWSSALLDVLVWLILVIMLVPALWLVFTSVRNPVEVNAKPPVWIPRELTLDGFKPLFGQATEMTGVIPFDRYFLNSTVVALVSTVIAVALGTMAGYVFARYRFRGKNIVFLGIMLSRAVPGIALSLPLFLLFARISQAGPLKLIDTQLGLIIVYVAVNVPFTVWLMDGFFREIPAELSEAAQLDGCSEWQTFTLINLPLALPGLAASAIFAFLAAWNEFQIASVLTRTVNSKTAPVGLFDFTGQFTIDWRGMAAMATVMMIPAIAFVFVVQRNLVRGLTFGAVK</sequence>
<evidence type="ECO:0000256" key="4">
    <source>
        <dbReference type="ARBA" id="ARBA00022475"/>
    </source>
</evidence>
<organism evidence="11 12">
    <name type="scientific">Candidatus Thermofonsia Clade 3 bacterium</name>
    <dbReference type="NCBI Taxonomy" id="2364212"/>
    <lineage>
        <taxon>Bacteria</taxon>
        <taxon>Bacillati</taxon>
        <taxon>Chloroflexota</taxon>
        <taxon>Candidatus Thermofontia</taxon>
        <taxon>Candidatus Thermofonsia Clade 3</taxon>
    </lineage>
</organism>
<comment type="subcellular location">
    <subcellularLocation>
        <location evidence="1 9">Cell membrane</location>
        <topology evidence="1 9">Multi-pass membrane protein</topology>
    </subcellularLocation>
</comment>
<keyword evidence="7 9" id="KW-1133">Transmembrane helix</keyword>
<feature type="domain" description="ABC transmembrane type-1" evidence="10">
    <location>
        <begin position="80"/>
        <end position="277"/>
    </location>
</feature>
<feature type="transmembrane region" description="Helical" evidence="9">
    <location>
        <begin position="256"/>
        <end position="277"/>
    </location>
</feature>
<feature type="transmembrane region" description="Helical" evidence="9">
    <location>
        <begin position="79"/>
        <end position="103"/>
    </location>
</feature>
<protein>
    <submittedName>
        <fullName evidence="11">Maltose ABC transporter permease</fullName>
    </submittedName>
</protein>
<dbReference type="InterPro" id="IPR035906">
    <property type="entry name" value="MetI-like_sf"/>
</dbReference>
<feature type="transmembrane region" description="Helical" evidence="9">
    <location>
        <begin position="198"/>
        <end position="223"/>
    </location>
</feature>
<reference evidence="11 12" key="1">
    <citation type="submission" date="2017-11" db="EMBL/GenBank/DDBJ databases">
        <title>Evolution of Phototrophy in the Chloroflexi Phylum Driven by Horizontal Gene Transfer.</title>
        <authorList>
            <person name="Ward L.M."/>
            <person name="Hemp J."/>
            <person name="Shih P.M."/>
            <person name="Mcglynn S.E."/>
            <person name="Fischer W."/>
        </authorList>
    </citation>
    <scope>NUCLEOTIDE SEQUENCE [LARGE SCALE GENOMIC DNA]</scope>
    <source>
        <strain evidence="11">JP3_7</strain>
    </source>
</reference>
<dbReference type="GO" id="GO:0005886">
    <property type="term" value="C:plasma membrane"/>
    <property type="evidence" value="ECO:0007669"/>
    <property type="project" value="UniProtKB-SubCell"/>
</dbReference>
<keyword evidence="3 9" id="KW-0813">Transport</keyword>
<dbReference type="PANTHER" id="PTHR32243:SF50">
    <property type="entry name" value="MALTOSE_MALTODEXTRIN TRANSPORT SYSTEM PERMEASE PROTEIN MALG"/>
    <property type="match status" value="1"/>
</dbReference>
<dbReference type="Pfam" id="PF00528">
    <property type="entry name" value="BPD_transp_1"/>
    <property type="match status" value="1"/>
</dbReference>
<dbReference type="EMBL" id="PGTN01000096">
    <property type="protein sequence ID" value="PJF46778.1"/>
    <property type="molecule type" value="Genomic_DNA"/>
</dbReference>
<feature type="transmembrane region" description="Helical" evidence="9">
    <location>
        <begin position="158"/>
        <end position="177"/>
    </location>
</feature>
<dbReference type="CDD" id="cd06261">
    <property type="entry name" value="TM_PBP2"/>
    <property type="match status" value="1"/>
</dbReference>
<evidence type="ECO:0000313" key="11">
    <source>
        <dbReference type="EMBL" id="PJF46778.1"/>
    </source>
</evidence>
<evidence type="ECO:0000256" key="5">
    <source>
        <dbReference type="ARBA" id="ARBA00022597"/>
    </source>
</evidence>
<evidence type="ECO:0000256" key="6">
    <source>
        <dbReference type="ARBA" id="ARBA00022692"/>
    </source>
</evidence>
<comment type="caution">
    <text evidence="11">The sequence shown here is derived from an EMBL/GenBank/DDBJ whole genome shotgun (WGS) entry which is preliminary data.</text>
</comment>
<evidence type="ECO:0000256" key="2">
    <source>
        <dbReference type="ARBA" id="ARBA00009047"/>
    </source>
</evidence>
<dbReference type="SUPFAM" id="SSF161098">
    <property type="entry name" value="MetI-like"/>
    <property type="match status" value="1"/>
</dbReference>
<dbReference type="GO" id="GO:0055085">
    <property type="term" value="P:transmembrane transport"/>
    <property type="evidence" value="ECO:0007669"/>
    <property type="project" value="InterPro"/>
</dbReference>
<dbReference type="AlphaFoldDB" id="A0A2M8QAF4"/>
<evidence type="ECO:0000313" key="12">
    <source>
        <dbReference type="Proteomes" id="UP000230790"/>
    </source>
</evidence>
<proteinExistence type="inferred from homology"/>
<dbReference type="Gene3D" id="1.10.3720.10">
    <property type="entry name" value="MetI-like"/>
    <property type="match status" value="1"/>
</dbReference>
<evidence type="ECO:0000259" key="10">
    <source>
        <dbReference type="PROSITE" id="PS50928"/>
    </source>
</evidence>
<dbReference type="PANTHER" id="PTHR32243">
    <property type="entry name" value="MALTOSE TRANSPORT SYSTEM PERMEASE-RELATED"/>
    <property type="match status" value="1"/>
</dbReference>
<dbReference type="InterPro" id="IPR050901">
    <property type="entry name" value="BP-dep_ABC_trans_perm"/>
</dbReference>
<comment type="similarity">
    <text evidence="2">Belongs to the binding-protein-dependent transport system permease family. MalFG subfamily.</text>
</comment>
<keyword evidence="4" id="KW-1003">Cell membrane</keyword>
<keyword evidence="6 9" id="KW-0812">Transmembrane</keyword>